<feature type="compositionally biased region" description="Basic residues" evidence="1">
    <location>
        <begin position="155"/>
        <end position="164"/>
    </location>
</feature>
<protein>
    <submittedName>
        <fullName evidence="2">Uncharacterized protein</fullName>
    </submittedName>
</protein>
<feature type="region of interest" description="Disordered" evidence="1">
    <location>
        <begin position="135"/>
        <end position="170"/>
    </location>
</feature>
<name>A0AAD1ULU3_EUPCR</name>
<dbReference type="AlphaFoldDB" id="A0AAD1ULU3"/>
<dbReference type="EMBL" id="CAMPGE010008625">
    <property type="protein sequence ID" value="CAI2367515.1"/>
    <property type="molecule type" value="Genomic_DNA"/>
</dbReference>
<comment type="caution">
    <text evidence="2">The sequence shown here is derived from an EMBL/GenBank/DDBJ whole genome shotgun (WGS) entry which is preliminary data.</text>
</comment>
<evidence type="ECO:0000313" key="2">
    <source>
        <dbReference type="EMBL" id="CAI2367515.1"/>
    </source>
</evidence>
<feature type="region of interest" description="Disordered" evidence="1">
    <location>
        <begin position="314"/>
        <end position="359"/>
    </location>
</feature>
<organism evidence="2 3">
    <name type="scientific">Euplotes crassus</name>
    <dbReference type="NCBI Taxonomy" id="5936"/>
    <lineage>
        <taxon>Eukaryota</taxon>
        <taxon>Sar</taxon>
        <taxon>Alveolata</taxon>
        <taxon>Ciliophora</taxon>
        <taxon>Intramacronucleata</taxon>
        <taxon>Spirotrichea</taxon>
        <taxon>Hypotrichia</taxon>
        <taxon>Euplotida</taxon>
        <taxon>Euplotidae</taxon>
        <taxon>Moneuplotes</taxon>
    </lineage>
</organism>
<feature type="compositionally biased region" description="Polar residues" evidence="1">
    <location>
        <begin position="102"/>
        <end position="112"/>
    </location>
</feature>
<feature type="region of interest" description="Disordered" evidence="1">
    <location>
        <begin position="1"/>
        <end position="22"/>
    </location>
</feature>
<reference evidence="2" key="1">
    <citation type="submission" date="2023-07" db="EMBL/GenBank/DDBJ databases">
        <authorList>
            <consortium name="AG Swart"/>
            <person name="Singh M."/>
            <person name="Singh A."/>
            <person name="Seah K."/>
            <person name="Emmerich C."/>
        </authorList>
    </citation>
    <scope>NUCLEOTIDE SEQUENCE</scope>
    <source>
        <strain evidence="2">DP1</strain>
    </source>
</reference>
<accession>A0AAD1ULU3</accession>
<sequence length="359" mass="40244">MCCGLRTNPEASDHMSEPSEECIQNDVEATLNISEEEVQQLQVERYENTTIHLKKTSMAKKQDEGKAAPLVSQKTTLSFTQKFKNSHPLTTQISSKSRKSLKTPQNYPQNATFKPKINHTNAKPKYLDYLEGHSKNSQNRVENSSQNPTQESHKRVLRKGKNKHTVSMQELGCRKSSIGIESKAELVSLEEKRNLKKVKALNGKGGDKKRKRMSLFSPKKEEPRKSTDNYIPVVSANLLIPQRMTLDQTNVFTPNKANLNLAESFSPTALVKAPSLPKVTKKGEDPRLSEESTGSVPLVSASLINNKFFVHKEEPADTNIEESYMQEDRESRPSTEAVPIVSSMDEHRAPDLNPFGASK</sequence>
<evidence type="ECO:0000256" key="1">
    <source>
        <dbReference type="SAM" id="MobiDB-lite"/>
    </source>
</evidence>
<proteinExistence type="predicted"/>
<evidence type="ECO:0000313" key="3">
    <source>
        <dbReference type="Proteomes" id="UP001295684"/>
    </source>
</evidence>
<dbReference type="Proteomes" id="UP001295684">
    <property type="component" value="Unassembled WGS sequence"/>
</dbReference>
<feature type="region of interest" description="Disordered" evidence="1">
    <location>
        <begin position="200"/>
        <end position="226"/>
    </location>
</feature>
<feature type="compositionally biased region" description="Polar residues" evidence="1">
    <location>
        <begin position="135"/>
        <end position="150"/>
    </location>
</feature>
<gene>
    <name evidence="2" type="ORF">ECRASSUSDP1_LOCUS8802</name>
</gene>
<feature type="region of interest" description="Disordered" evidence="1">
    <location>
        <begin position="87"/>
        <end position="121"/>
    </location>
</feature>
<keyword evidence="3" id="KW-1185">Reference proteome</keyword>